<dbReference type="RefSeq" id="WP_263422059.1">
    <property type="nucleotide sequence ID" value="NZ_CP083389.1"/>
</dbReference>
<dbReference type="EMBL" id="JBETVU010000012">
    <property type="protein sequence ID" value="MES5150859.1"/>
    <property type="molecule type" value="Genomic_DNA"/>
</dbReference>
<keyword evidence="3" id="KW-1185">Reference proteome</keyword>
<evidence type="ECO:0000256" key="1">
    <source>
        <dbReference type="SAM" id="Phobius"/>
    </source>
</evidence>
<comment type="caution">
    <text evidence="2">The sequence shown here is derived from an EMBL/GenBank/DDBJ whole genome shotgun (WGS) entry which is preliminary data.</text>
</comment>
<proteinExistence type="predicted"/>
<sequence>MKHRKRKRVSIEARYNRKTAIINLITAVVALIASIVGLLH</sequence>
<gene>
    <name evidence="2" type="ORF">ABVC42_13465</name>
</gene>
<name>A0ABV2BCS2_9LACO</name>
<evidence type="ECO:0000313" key="2">
    <source>
        <dbReference type="EMBL" id="MES5150859.1"/>
    </source>
</evidence>
<keyword evidence="1" id="KW-0472">Membrane</keyword>
<organism evidence="2 3">
    <name type="scientific">Lactobacillus crispatus</name>
    <dbReference type="NCBI Taxonomy" id="47770"/>
    <lineage>
        <taxon>Bacteria</taxon>
        <taxon>Bacillati</taxon>
        <taxon>Bacillota</taxon>
        <taxon>Bacilli</taxon>
        <taxon>Lactobacillales</taxon>
        <taxon>Lactobacillaceae</taxon>
        <taxon>Lactobacillus</taxon>
    </lineage>
</organism>
<accession>A0ABV2BCS2</accession>
<evidence type="ECO:0000313" key="3">
    <source>
        <dbReference type="Proteomes" id="UP001434419"/>
    </source>
</evidence>
<reference evidence="2" key="1">
    <citation type="submission" date="2024-06" db="EMBL/GenBank/DDBJ databases">
        <title>Vaginal Lactobacillus fatty acid response mechanisms reveal a metabolite-targeted strategy for bacterial vaginosis treatment.</title>
        <authorList>
            <person name="Zhu M."/>
            <person name="Blainey P.C."/>
            <person name="Bloom S.M."/>
            <person name="Kwon D.S."/>
        </authorList>
    </citation>
    <scope>NUCLEOTIDE SEQUENCE</scope>
    <source>
        <strain evidence="2">194_F1_1</strain>
    </source>
</reference>
<dbReference type="Proteomes" id="UP001434419">
    <property type="component" value="Unassembled WGS sequence"/>
</dbReference>
<keyword evidence="1" id="KW-1133">Transmembrane helix</keyword>
<feature type="transmembrane region" description="Helical" evidence="1">
    <location>
        <begin position="20"/>
        <end position="39"/>
    </location>
</feature>
<protein>
    <submittedName>
        <fullName evidence="2">Uncharacterized protein</fullName>
    </submittedName>
</protein>
<keyword evidence="1" id="KW-0812">Transmembrane</keyword>